<dbReference type="NCBIfam" id="TIGR02135">
    <property type="entry name" value="phoU_full"/>
    <property type="match status" value="1"/>
</dbReference>
<dbReference type="EMBL" id="CP000246">
    <property type="protein sequence ID" value="ABG84589.1"/>
    <property type="molecule type" value="Genomic_DNA"/>
</dbReference>
<dbReference type="GO" id="GO:0005737">
    <property type="term" value="C:cytoplasm"/>
    <property type="evidence" value="ECO:0007669"/>
    <property type="project" value="UniProtKB-SubCell"/>
</dbReference>
<keyword evidence="5 7" id="KW-0963">Cytoplasm</keyword>
<evidence type="ECO:0000256" key="4">
    <source>
        <dbReference type="ARBA" id="ARBA00022448"/>
    </source>
</evidence>
<dbReference type="Pfam" id="PF01895">
    <property type="entry name" value="PhoU"/>
    <property type="match status" value="2"/>
</dbReference>
<keyword evidence="8" id="KW-0175">Coiled coil</keyword>
<name>A0A0H2YUS5_CLOP1</name>
<dbReference type="GO" id="GO:0045936">
    <property type="term" value="P:negative regulation of phosphate metabolic process"/>
    <property type="evidence" value="ECO:0007669"/>
    <property type="project" value="InterPro"/>
</dbReference>
<proteinExistence type="inferred from homology"/>
<dbReference type="PANTHER" id="PTHR42930">
    <property type="entry name" value="PHOSPHATE-SPECIFIC TRANSPORT SYSTEM ACCESSORY PROTEIN PHOU"/>
    <property type="match status" value="1"/>
</dbReference>
<dbReference type="GO" id="GO:0006817">
    <property type="term" value="P:phosphate ion transport"/>
    <property type="evidence" value="ECO:0007669"/>
    <property type="project" value="UniProtKB-KW"/>
</dbReference>
<organism evidence="10 11">
    <name type="scientific">Clostridium perfringens (strain ATCC 13124 / DSM 756 / JCM 1290 / NCIMB 6125 / NCTC 8237 / Type A)</name>
    <dbReference type="NCBI Taxonomy" id="195103"/>
    <lineage>
        <taxon>Bacteria</taxon>
        <taxon>Bacillati</taxon>
        <taxon>Bacillota</taxon>
        <taxon>Clostridia</taxon>
        <taxon>Eubacteriales</taxon>
        <taxon>Clostridiaceae</taxon>
        <taxon>Clostridium</taxon>
    </lineage>
</organism>
<dbReference type="Gene3D" id="1.20.58.220">
    <property type="entry name" value="Phosphate transport system protein phou homolog 2, domain 2"/>
    <property type="match status" value="1"/>
</dbReference>
<feature type="coiled-coil region" evidence="8">
    <location>
        <begin position="3"/>
        <end position="30"/>
    </location>
</feature>
<keyword evidence="6 7" id="KW-0592">Phosphate transport</keyword>
<dbReference type="HOGENOM" id="CLU_078518_3_0_9"/>
<dbReference type="PaxDb" id="195103-CPF_0622"/>
<dbReference type="STRING" id="195103.CPF_0622"/>
<comment type="subcellular location">
    <subcellularLocation>
        <location evidence="1 7">Cytoplasm</location>
    </subcellularLocation>
</comment>
<dbReference type="Proteomes" id="UP000001823">
    <property type="component" value="Chromosome"/>
</dbReference>
<dbReference type="PANTHER" id="PTHR42930:SF3">
    <property type="entry name" value="PHOSPHATE-SPECIFIC TRANSPORT SYSTEM ACCESSORY PROTEIN PHOU"/>
    <property type="match status" value="1"/>
</dbReference>
<evidence type="ECO:0000256" key="2">
    <source>
        <dbReference type="ARBA" id="ARBA00008107"/>
    </source>
</evidence>
<dbReference type="RefSeq" id="WP_004460437.1">
    <property type="nucleotide sequence ID" value="NC_008261.1"/>
</dbReference>
<dbReference type="PIRSF" id="PIRSF003107">
    <property type="entry name" value="PhoU"/>
    <property type="match status" value="1"/>
</dbReference>
<evidence type="ECO:0000313" key="11">
    <source>
        <dbReference type="Proteomes" id="UP000001823"/>
    </source>
</evidence>
<comment type="subunit">
    <text evidence="3 7">Homodimer.</text>
</comment>
<evidence type="ECO:0000256" key="6">
    <source>
        <dbReference type="ARBA" id="ARBA00022592"/>
    </source>
</evidence>
<accession>A0A0H2YUS5</accession>
<comment type="function">
    <text evidence="7">Plays a role in the regulation of phosphate uptake.</text>
</comment>
<gene>
    <name evidence="10" type="primary">phoU</name>
    <name evidence="10" type="ordered locus">CPF_0622</name>
</gene>
<keyword evidence="4 7" id="KW-0813">Transport</keyword>
<evidence type="ECO:0000259" key="9">
    <source>
        <dbReference type="Pfam" id="PF01895"/>
    </source>
</evidence>
<feature type="domain" description="PhoU" evidence="9">
    <location>
        <begin position="120"/>
        <end position="205"/>
    </location>
</feature>
<dbReference type="InterPro" id="IPR026022">
    <property type="entry name" value="PhoU_dom"/>
</dbReference>
<reference evidence="10 11" key="1">
    <citation type="journal article" date="2006" name="Genome Res.">
        <title>Skewed genomic variability in strains of the toxigenic bacterial pathogen, Clostridium perfringens.</title>
        <authorList>
            <person name="Myers G.S."/>
            <person name="Rasko D.A."/>
            <person name="Cheung J.K."/>
            <person name="Ravel J."/>
            <person name="Seshadri R."/>
            <person name="Deboy R.T."/>
            <person name="Ren Q."/>
            <person name="Varga J."/>
            <person name="Awad M.M."/>
            <person name="Brinkac L.M."/>
            <person name="Daugherty S.C."/>
            <person name="Haft D.H."/>
            <person name="Dodson R.J."/>
            <person name="Madupu R."/>
            <person name="Nelson W.C."/>
            <person name="Rosovitz M.J."/>
            <person name="Sullivan S.A."/>
            <person name="Khouri H."/>
            <person name="Dimitrov G.I."/>
            <person name="Watkins K.L."/>
            <person name="Mulligan S."/>
            <person name="Benton J."/>
            <person name="Radune D."/>
            <person name="Fisher D.J."/>
            <person name="Atkins H.S."/>
            <person name="Hiscox T."/>
            <person name="Jost B.H."/>
            <person name="Billington S.J."/>
            <person name="Songer J.G."/>
            <person name="McClane B.A."/>
            <person name="Titball R.W."/>
            <person name="Rood J.I."/>
            <person name="Melville S.B."/>
            <person name="Paulsen I.T."/>
        </authorList>
    </citation>
    <scope>NUCLEOTIDE SEQUENCE [LARGE SCALE GENOMIC DNA]</scope>
    <source>
        <strain evidence="11">ATCC 13124 / DSM 756 / JCM 1290 / NCIMB 6125 / NCTC 8237 / S 107 / Type A</strain>
    </source>
</reference>
<evidence type="ECO:0000256" key="8">
    <source>
        <dbReference type="SAM" id="Coils"/>
    </source>
</evidence>
<dbReference type="KEGG" id="cpf:CPF_0622"/>
<sequence>MSIDDLRISIKELKSETKEMMELCELAIEKSVDSIVNKDLELAREVIKMDDDIDNLRNKIIEKSIELTALKQPMAKDLRNVYALSTIAMELERVGDYSVNIAMETIKIDNEEHITGMVGIPKMKSVCLNMLNAAKNALDSNETKLAYDAALEDNIVDDLYNDVYVNLLAAMHKDSNNINQGVKLIFVARYLERIGDHITNVCENIVYAIKGDMTELG</sequence>
<feature type="domain" description="PhoU" evidence="9">
    <location>
        <begin position="18"/>
        <end position="104"/>
    </location>
</feature>
<dbReference type="AlphaFoldDB" id="A0A0H2YUS5"/>
<dbReference type="InterPro" id="IPR038078">
    <property type="entry name" value="PhoU-like_sf"/>
</dbReference>
<dbReference type="eggNOG" id="COG0704">
    <property type="taxonomic scope" value="Bacteria"/>
</dbReference>
<comment type="similarity">
    <text evidence="2 7">Belongs to the PhoU family.</text>
</comment>
<evidence type="ECO:0000256" key="3">
    <source>
        <dbReference type="ARBA" id="ARBA00011738"/>
    </source>
</evidence>
<evidence type="ECO:0000256" key="1">
    <source>
        <dbReference type="ARBA" id="ARBA00004496"/>
    </source>
</evidence>
<keyword evidence="11" id="KW-1185">Reference proteome</keyword>
<evidence type="ECO:0000256" key="7">
    <source>
        <dbReference type="PIRNR" id="PIRNR003107"/>
    </source>
</evidence>
<evidence type="ECO:0000313" key="10">
    <source>
        <dbReference type="EMBL" id="ABG84589.1"/>
    </source>
</evidence>
<dbReference type="GO" id="GO:0030643">
    <property type="term" value="P:intracellular phosphate ion homeostasis"/>
    <property type="evidence" value="ECO:0007669"/>
    <property type="project" value="InterPro"/>
</dbReference>
<dbReference type="InterPro" id="IPR028366">
    <property type="entry name" value="PhoU"/>
</dbReference>
<protein>
    <recommendedName>
        <fullName evidence="7">Phosphate-specific transport system accessory protein PhoU</fullName>
    </recommendedName>
</protein>
<dbReference type="SUPFAM" id="SSF109755">
    <property type="entry name" value="PhoU-like"/>
    <property type="match status" value="1"/>
</dbReference>
<dbReference type="FunFam" id="1.20.58.220:FF:000004">
    <property type="entry name" value="Phosphate-specific transport system accessory protein PhoU"/>
    <property type="match status" value="1"/>
</dbReference>
<evidence type="ECO:0000256" key="5">
    <source>
        <dbReference type="ARBA" id="ARBA00022490"/>
    </source>
</evidence>